<evidence type="ECO:0000313" key="8">
    <source>
        <dbReference type="EMBL" id="CCI44696.1"/>
    </source>
</evidence>
<gene>
    <name evidence="8" type="ORF">BN9_055200</name>
</gene>
<name>A0A024GED0_9STRA</name>
<protein>
    <submittedName>
        <fullName evidence="8">Uncharacterized protein</fullName>
    </submittedName>
</protein>
<keyword evidence="2 7" id="KW-0812">Transmembrane</keyword>
<proteinExistence type="predicted"/>
<feature type="region of interest" description="Disordered" evidence="6">
    <location>
        <begin position="264"/>
        <end position="315"/>
    </location>
</feature>
<evidence type="ECO:0000256" key="5">
    <source>
        <dbReference type="SAM" id="Coils"/>
    </source>
</evidence>
<keyword evidence="3 7" id="KW-1133">Transmembrane helix</keyword>
<feature type="transmembrane region" description="Helical" evidence="7">
    <location>
        <begin position="349"/>
        <end position="367"/>
    </location>
</feature>
<keyword evidence="5" id="KW-0175">Coiled coil</keyword>
<evidence type="ECO:0000256" key="6">
    <source>
        <dbReference type="SAM" id="MobiDB-lite"/>
    </source>
</evidence>
<feature type="compositionally biased region" description="Polar residues" evidence="6">
    <location>
        <begin position="301"/>
        <end position="315"/>
    </location>
</feature>
<feature type="transmembrane region" description="Helical" evidence="7">
    <location>
        <begin position="407"/>
        <end position="428"/>
    </location>
</feature>
<sequence length="483" mass="54214">MGILISDDFFRGSLHELILGRFKVKSRMTNAINSRYKYAELKQAQGFCADRAMKAIQSECKDLSEAQNEIFRAHVKDLCASIFCSVIKQYNPIVQEDVIEPADNKAARRVSQLQEEIQLKKENLQTLRKNVLKMIQTRMECALESGRKRTVDNVVDNNVDSERIPNTCTLDINAIEKSFTHMTQKSQSISTVVDELKAVTEVVEQAIKRPKTSIDEALATSPPQFVAAKQKETKDKTTNLLRSNRYAQLDWNLTLLTDMNNPFQDPSVLRAQSPTMEPSLDPQKFPSYAPPASPPISSGPHNQWNASQLPPSTPLGNGVNTVHRINLIEELGTSIKSSSSDTILRVMRFMNMLLASATIAVGVLAWIFGHVNSFQKCIAGIYIIMFGALLLAFELRTEKIDLLLRENFGFMYGNSTRTFFLVFIAIWPLSMGNFWLTILDASLLFVNAFFNYFVISQHPAFSKGAIVYNNVPQSTTNADVPIV</sequence>
<evidence type="ECO:0000256" key="1">
    <source>
        <dbReference type="ARBA" id="ARBA00004141"/>
    </source>
</evidence>
<reference evidence="8 9" key="1">
    <citation type="submission" date="2012-05" db="EMBL/GenBank/DDBJ databases">
        <title>Recombination and specialization in a pathogen metapopulation.</title>
        <authorList>
            <person name="Gardiner A."/>
            <person name="Kemen E."/>
            <person name="Schultz-Larsen T."/>
            <person name="MacLean D."/>
            <person name="Van Oosterhout C."/>
            <person name="Jones J.D.G."/>
        </authorList>
    </citation>
    <scope>NUCLEOTIDE SEQUENCE [LARGE SCALE GENOMIC DNA]</scope>
    <source>
        <strain evidence="8 9">Ac Nc2</strain>
    </source>
</reference>
<dbReference type="InterPro" id="IPR013714">
    <property type="entry name" value="Golgi_TVP15"/>
</dbReference>
<keyword evidence="9" id="KW-1185">Reference proteome</keyword>
<organism evidence="8 9">
    <name type="scientific">Albugo candida</name>
    <dbReference type="NCBI Taxonomy" id="65357"/>
    <lineage>
        <taxon>Eukaryota</taxon>
        <taxon>Sar</taxon>
        <taxon>Stramenopiles</taxon>
        <taxon>Oomycota</taxon>
        <taxon>Peronosporomycetes</taxon>
        <taxon>Albuginales</taxon>
        <taxon>Albuginaceae</taxon>
        <taxon>Albugo</taxon>
    </lineage>
</organism>
<comment type="caution">
    <text evidence="8">The sequence shown here is derived from an EMBL/GenBank/DDBJ whole genome shotgun (WGS) entry which is preliminary data.</text>
</comment>
<dbReference type="PANTHER" id="PTHR38894">
    <property type="entry name" value="TRANSMEMBRANE PROTEIN"/>
    <property type="match status" value="1"/>
</dbReference>
<dbReference type="Proteomes" id="UP000053237">
    <property type="component" value="Unassembled WGS sequence"/>
</dbReference>
<feature type="transmembrane region" description="Helical" evidence="7">
    <location>
        <begin position="373"/>
        <end position="395"/>
    </location>
</feature>
<evidence type="ECO:0000256" key="7">
    <source>
        <dbReference type="SAM" id="Phobius"/>
    </source>
</evidence>
<dbReference type="PANTHER" id="PTHR38894:SF1">
    <property type="entry name" value="TRANSMEMBRANE PROTEIN"/>
    <property type="match status" value="1"/>
</dbReference>
<comment type="subcellular location">
    <subcellularLocation>
        <location evidence="1">Membrane</location>
        <topology evidence="1">Multi-pass membrane protein</topology>
    </subcellularLocation>
</comment>
<feature type="compositionally biased region" description="Polar residues" evidence="6">
    <location>
        <begin position="264"/>
        <end position="276"/>
    </location>
</feature>
<dbReference type="GO" id="GO:0016020">
    <property type="term" value="C:membrane"/>
    <property type="evidence" value="ECO:0007669"/>
    <property type="project" value="UniProtKB-SubCell"/>
</dbReference>
<evidence type="ECO:0000256" key="3">
    <source>
        <dbReference type="ARBA" id="ARBA00022989"/>
    </source>
</evidence>
<evidence type="ECO:0000256" key="4">
    <source>
        <dbReference type="ARBA" id="ARBA00023136"/>
    </source>
</evidence>
<dbReference type="AlphaFoldDB" id="A0A024GED0"/>
<dbReference type="InParanoid" id="A0A024GED0"/>
<dbReference type="OrthoDB" id="69712at2759"/>
<feature type="coiled-coil region" evidence="5">
    <location>
        <begin position="103"/>
        <end position="130"/>
    </location>
</feature>
<keyword evidence="4 7" id="KW-0472">Membrane</keyword>
<dbReference type="EMBL" id="CAIX01000077">
    <property type="protein sequence ID" value="CCI44696.1"/>
    <property type="molecule type" value="Genomic_DNA"/>
</dbReference>
<evidence type="ECO:0000256" key="2">
    <source>
        <dbReference type="ARBA" id="ARBA00022692"/>
    </source>
</evidence>
<dbReference type="Pfam" id="PF08507">
    <property type="entry name" value="COPI_assoc"/>
    <property type="match status" value="1"/>
</dbReference>
<evidence type="ECO:0000313" key="9">
    <source>
        <dbReference type="Proteomes" id="UP000053237"/>
    </source>
</evidence>
<accession>A0A024GED0</accession>